<evidence type="ECO:0000256" key="2">
    <source>
        <dbReference type="ARBA" id="ARBA00022448"/>
    </source>
</evidence>
<evidence type="ECO:0000256" key="3">
    <source>
        <dbReference type="ARBA" id="ARBA00022729"/>
    </source>
</evidence>
<evidence type="ECO:0000256" key="1">
    <source>
        <dbReference type="ARBA" id="ARBA00004418"/>
    </source>
</evidence>
<accession>A0A6P6GL34</accession>
<dbReference type="PRINTS" id="PR00909">
    <property type="entry name" value="SPERMDNBNDNG"/>
</dbReference>
<dbReference type="Pfam" id="PF13416">
    <property type="entry name" value="SBP_bac_8"/>
    <property type="match status" value="1"/>
</dbReference>
<gene>
    <name evidence="6" type="primary">LOC107431127</name>
</gene>
<protein>
    <submittedName>
        <fullName evidence="6">Uncharacterized protein LOC107431127 isoform X1</fullName>
    </submittedName>
</protein>
<dbReference type="InterPro" id="IPR001188">
    <property type="entry name" value="Sperm_putr-bd"/>
</dbReference>
<comment type="subcellular location">
    <subcellularLocation>
        <location evidence="1">Periplasm</location>
    </subcellularLocation>
</comment>
<keyword evidence="5" id="KW-1185">Reference proteome</keyword>
<proteinExistence type="predicted"/>
<keyword evidence="4" id="KW-0574">Periplasm</keyword>
<dbReference type="GO" id="GO:0015846">
    <property type="term" value="P:polyamine transport"/>
    <property type="evidence" value="ECO:0007669"/>
    <property type="project" value="InterPro"/>
</dbReference>
<dbReference type="PANTHER" id="PTHR30222">
    <property type="entry name" value="SPERMIDINE/PUTRESCINE-BINDING PERIPLASMIC PROTEIN"/>
    <property type="match status" value="1"/>
</dbReference>
<evidence type="ECO:0000256" key="4">
    <source>
        <dbReference type="ARBA" id="ARBA00022764"/>
    </source>
</evidence>
<dbReference type="SUPFAM" id="SSF53850">
    <property type="entry name" value="Periplasmic binding protein-like II"/>
    <property type="match status" value="1"/>
</dbReference>
<organism evidence="6">
    <name type="scientific">Ziziphus jujuba</name>
    <name type="common">Chinese jujube</name>
    <name type="synonym">Ziziphus sativa</name>
    <dbReference type="NCBI Taxonomy" id="326968"/>
    <lineage>
        <taxon>Eukaryota</taxon>
        <taxon>Viridiplantae</taxon>
        <taxon>Streptophyta</taxon>
        <taxon>Embryophyta</taxon>
        <taxon>Tracheophyta</taxon>
        <taxon>Spermatophyta</taxon>
        <taxon>Magnoliopsida</taxon>
        <taxon>eudicotyledons</taxon>
        <taxon>Gunneridae</taxon>
        <taxon>Pentapetalae</taxon>
        <taxon>rosids</taxon>
        <taxon>fabids</taxon>
        <taxon>Rosales</taxon>
        <taxon>Rhamnaceae</taxon>
        <taxon>Paliureae</taxon>
        <taxon>Ziziphus</taxon>
    </lineage>
</organism>
<dbReference type="KEGG" id="zju:107431127"/>
<dbReference type="CDD" id="cd13661">
    <property type="entry name" value="PBP2_PotD_PotF_like_1"/>
    <property type="match status" value="1"/>
</dbReference>
<keyword evidence="2" id="KW-0813">Transport</keyword>
<evidence type="ECO:0000313" key="6">
    <source>
        <dbReference type="RefSeq" id="XP_015897496.1"/>
    </source>
</evidence>
<dbReference type="Gene3D" id="3.40.190.10">
    <property type="entry name" value="Periplasmic binding protein-like II"/>
    <property type="match status" value="2"/>
</dbReference>
<dbReference type="PANTHER" id="PTHR30222:SF17">
    <property type="entry name" value="SPERMIDINE_PUTRESCINE-BINDING PERIPLASMIC PROTEIN"/>
    <property type="match status" value="1"/>
</dbReference>
<dbReference type="AlphaFoldDB" id="A0A6P6GL34"/>
<dbReference type="InterPro" id="IPR006059">
    <property type="entry name" value="SBP"/>
</dbReference>
<dbReference type="GO" id="GO:0019808">
    <property type="term" value="F:polyamine binding"/>
    <property type="evidence" value="ECO:0007669"/>
    <property type="project" value="InterPro"/>
</dbReference>
<dbReference type="Proteomes" id="UP001652623">
    <property type="component" value="Chromosome 6"/>
</dbReference>
<keyword evidence="3" id="KW-0732">Signal</keyword>
<dbReference type="RefSeq" id="XP_015897496.1">
    <property type="nucleotide sequence ID" value="XM_016042010.2"/>
</dbReference>
<evidence type="ECO:0000313" key="5">
    <source>
        <dbReference type="Proteomes" id="UP001652623"/>
    </source>
</evidence>
<sequence length="519" mass="56982">MATLLSSPTSFTLYLPSPPRTVPSLRRSPPKTLVAFRHSRVSFYGGQNLTLHSPAVVSSGYSVALARELRLAASAVLFLGLGFFFGARASSAAPFQFLPSLAAESSTVQEEAQTGQDDHNQIKGDNVENLEDKRLEAAFKAWKSKTYALTVPLKVVALRGSVPPAWVKDFMQSQGKRLKFQLKLQGSLEGIFSDLSTSFTKGNVGSSSVVAADIVSVGDSWLSYAIKKAIIEPIEGVEDQEWFKALSAKWKIYLRRNSEGGIDCDGKIWAAPYRWGCMVIAYKKSKFQKHNLAPIEDWADLWRPELKGRISMVDSPREVVGAVLKYTGASYNTNNVLEVDGVQKNLTLLRNQVRLFDSMNYLKAFGVGDVWVAVGWSSDVLPVAKRMSNIAVVVPKSGTSLWADLWAIPAASRLETNKIGGRIRGPSPLIHQWIEFCLQAARAIPFIQEVIPGSSPSALESVTVEPPKELAKGKPRLVTNLIAGVPPPDILARCEFLEPLSDSTLSDYQWLLNQCQLKS</sequence>
<reference evidence="6" key="1">
    <citation type="submission" date="2022-04" db="UniProtKB">
        <authorList>
            <consortium name="RefSeq"/>
        </authorList>
    </citation>
    <scope>IDENTIFICATION</scope>
    <source>
        <tissue evidence="6">In vitro plantlets</tissue>
    </source>
</reference>
<dbReference type="SMR" id="A0A6P6GL34"/>
<dbReference type="GeneID" id="107431127"/>
<name>A0A6P6GL34_ZIZJJ</name>